<evidence type="ECO:0000313" key="2">
    <source>
        <dbReference type="EMBL" id="TXL82165.1"/>
    </source>
</evidence>
<keyword evidence="1" id="KW-1133">Transmembrane helix</keyword>
<dbReference type="EMBL" id="VDUZ01000001">
    <property type="protein sequence ID" value="TXL82165.1"/>
    <property type="molecule type" value="Genomic_DNA"/>
</dbReference>
<reference evidence="2 3" key="1">
    <citation type="submission" date="2019-06" db="EMBL/GenBank/DDBJ databases">
        <title>New taxonomy in bacterial strain CC-CFT640, isolated from vineyard.</title>
        <authorList>
            <person name="Lin S.-Y."/>
            <person name="Tsai C.-F."/>
            <person name="Young C.-C."/>
        </authorList>
    </citation>
    <scope>NUCLEOTIDE SEQUENCE [LARGE SCALE GENOMIC DNA]</scope>
    <source>
        <strain evidence="2 3">CC-CFT640</strain>
    </source>
</reference>
<keyword evidence="1" id="KW-0472">Membrane</keyword>
<feature type="transmembrane region" description="Helical" evidence="1">
    <location>
        <begin position="121"/>
        <end position="140"/>
    </location>
</feature>
<keyword evidence="3" id="KW-1185">Reference proteome</keyword>
<proteinExistence type="predicted"/>
<dbReference type="AlphaFoldDB" id="A0A5C8PVW8"/>
<keyword evidence="1" id="KW-0812">Transmembrane</keyword>
<dbReference type="RefSeq" id="WP_178133178.1">
    <property type="nucleotide sequence ID" value="NZ_VDUZ01000001.1"/>
</dbReference>
<gene>
    <name evidence="2" type="ORF">FHP25_00225</name>
</gene>
<comment type="caution">
    <text evidence="2">The sequence shown here is derived from an EMBL/GenBank/DDBJ whole genome shotgun (WGS) entry which is preliminary data.</text>
</comment>
<name>A0A5C8PVW8_9HYPH</name>
<evidence type="ECO:0000256" key="1">
    <source>
        <dbReference type="SAM" id="Phobius"/>
    </source>
</evidence>
<dbReference type="Proteomes" id="UP000321638">
    <property type="component" value="Unassembled WGS sequence"/>
</dbReference>
<sequence length="166" mass="17710">MKSSGMTPHLSIQTAKPEFEPFLFAPIGEEPNGMTVSVLSGLSRLDLDPWEEAARLSQLSKERAIAALSLCIGRLPLGTWQLSDTTSIASHLVELLPRHDPEVRADVRTPRVAEKNNAGSLALWLIAAGIAASLLLGVPARVERLLVGDGVVAPVHMPTSPPSSRP</sequence>
<protein>
    <submittedName>
        <fullName evidence="2">Uncharacterized protein</fullName>
    </submittedName>
</protein>
<accession>A0A5C8PVW8</accession>
<evidence type="ECO:0000313" key="3">
    <source>
        <dbReference type="Proteomes" id="UP000321638"/>
    </source>
</evidence>
<organism evidence="2 3">
    <name type="scientific">Vineibacter terrae</name>
    <dbReference type="NCBI Taxonomy" id="2586908"/>
    <lineage>
        <taxon>Bacteria</taxon>
        <taxon>Pseudomonadati</taxon>
        <taxon>Pseudomonadota</taxon>
        <taxon>Alphaproteobacteria</taxon>
        <taxon>Hyphomicrobiales</taxon>
        <taxon>Vineibacter</taxon>
    </lineage>
</organism>